<dbReference type="EC" id="2.3.1.7" evidence="32"/>
<comment type="similarity">
    <text evidence="4 37">Belongs to the carnitine/choline acetyltransferase family.</text>
</comment>
<evidence type="ECO:0000256" key="32">
    <source>
        <dbReference type="ARBA" id="ARBA00066910"/>
    </source>
</evidence>
<dbReference type="PANTHER" id="PTHR22589:SF50">
    <property type="entry name" value="CARNITINE O-ACETYLTRANSFERASE"/>
    <property type="match status" value="1"/>
</dbReference>
<dbReference type="FunFam" id="3.30.559.10:FF:000001">
    <property type="entry name" value="Carnitine O-acetyltransferase"/>
    <property type="match status" value="1"/>
</dbReference>
<comment type="catalytic activity">
    <reaction evidence="19">
        <text>butanoyl-CoA + (R)-carnitine = O-butanoyl-(R)-carnitine + CoA</text>
        <dbReference type="Rhea" id="RHEA:44980"/>
        <dbReference type="ChEBI" id="CHEBI:16347"/>
        <dbReference type="ChEBI" id="CHEBI:21949"/>
        <dbReference type="ChEBI" id="CHEBI:57287"/>
        <dbReference type="ChEBI" id="CHEBI:57371"/>
    </reaction>
    <physiologicalReaction direction="left-to-right" evidence="19">
        <dbReference type="Rhea" id="RHEA:44981"/>
    </physiologicalReaction>
</comment>
<dbReference type="InterPro" id="IPR023213">
    <property type="entry name" value="CAT-like_dom_sf"/>
</dbReference>
<dbReference type="Gene3D" id="3.30.559.70">
    <property type="entry name" value="Choline/Carnitine o-acyltransferase, domain 2"/>
    <property type="match status" value="1"/>
</dbReference>
<accession>A0A2I4D610</accession>
<evidence type="ECO:0000256" key="13">
    <source>
        <dbReference type="ARBA" id="ARBA00023128"/>
    </source>
</evidence>
<keyword evidence="12" id="KW-0443">Lipid metabolism</keyword>
<feature type="region of interest" description="Disordered" evidence="38">
    <location>
        <begin position="372"/>
        <end position="409"/>
    </location>
</feature>
<dbReference type="GO" id="GO:0004092">
    <property type="term" value="F:carnitine O-acetyltransferase activity"/>
    <property type="evidence" value="ECO:0007669"/>
    <property type="project" value="UniProtKB-EC"/>
</dbReference>
<keyword evidence="40" id="KW-1185">Reference proteome</keyword>
<dbReference type="GO" id="GO:0006631">
    <property type="term" value="P:fatty acid metabolic process"/>
    <property type="evidence" value="ECO:0007669"/>
    <property type="project" value="UniProtKB-KW"/>
</dbReference>
<evidence type="ECO:0000256" key="26">
    <source>
        <dbReference type="ARBA" id="ARBA00051962"/>
    </source>
</evidence>
<comment type="catalytic activity">
    <reaction evidence="28">
        <text>acetoacetyl-CoA + (R)-carnitine = O-3-oxobutanoyl-(R)-carnitine + CoA</text>
        <dbReference type="Rhea" id="RHEA:44996"/>
        <dbReference type="ChEBI" id="CHEBI:16347"/>
        <dbReference type="ChEBI" id="CHEBI:57286"/>
        <dbReference type="ChEBI" id="CHEBI:57287"/>
        <dbReference type="ChEBI" id="CHEBI:84841"/>
    </reaction>
    <physiologicalReaction direction="left-to-right" evidence="28">
        <dbReference type="Rhea" id="RHEA:44997"/>
    </physiologicalReaction>
</comment>
<evidence type="ECO:0000256" key="17">
    <source>
        <dbReference type="ARBA" id="ARBA00050133"/>
    </source>
</evidence>
<evidence type="ECO:0000256" key="7">
    <source>
        <dbReference type="ARBA" id="ARBA00022679"/>
    </source>
</evidence>
<evidence type="ECO:0000256" key="25">
    <source>
        <dbReference type="ARBA" id="ARBA00051955"/>
    </source>
</evidence>
<dbReference type="OrthoDB" id="240216at2759"/>
<keyword evidence="14" id="KW-0472">Membrane</keyword>
<evidence type="ECO:0000256" key="21">
    <source>
        <dbReference type="ARBA" id="ARBA00051087"/>
    </source>
</evidence>
<dbReference type="PANTHER" id="PTHR22589">
    <property type="entry name" value="CARNITINE O-ACYLTRANSFERASE"/>
    <property type="match status" value="1"/>
</dbReference>
<keyword evidence="16 37" id="KW-0012">Acyltransferase</keyword>
<dbReference type="PROSITE" id="PS00440">
    <property type="entry name" value="ACYLTRANSF_C_2"/>
    <property type="match status" value="1"/>
</dbReference>
<comment type="function">
    <text evidence="30">Catalyzes the reversible transfer of acyl groups from carnitine to coenzyme A (CoA) and regulates the acyl-CoA/CoA ratio. Also plays a crucial role in the transport of fatty acids for beta-oxidation. Responsible for the synthesis of short- and branched-chain acylcarnitines. Active towards some branched-chain amino acid oxidation pathway (BCAAO) intermediates. Trans-2-enoyl-CoAs and 2-methylacyl-CoAs are poor substrates.</text>
</comment>
<evidence type="ECO:0000256" key="1">
    <source>
        <dbReference type="ARBA" id="ARBA00004240"/>
    </source>
</evidence>
<evidence type="ECO:0000256" key="38">
    <source>
        <dbReference type="SAM" id="MobiDB-lite"/>
    </source>
</evidence>
<evidence type="ECO:0000256" key="29">
    <source>
        <dbReference type="ARBA" id="ARBA00053012"/>
    </source>
</evidence>
<comment type="catalytic activity">
    <reaction evidence="24">
        <text>3-methylbutanoyl-CoA + (R)-carnitine = O-3-methylbutanoyl-(R)-carnitine + CoA</text>
        <dbReference type="Rhea" id="RHEA:44984"/>
        <dbReference type="ChEBI" id="CHEBI:16347"/>
        <dbReference type="ChEBI" id="CHEBI:57287"/>
        <dbReference type="ChEBI" id="CHEBI:57345"/>
        <dbReference type="ChEBI" id="CHEBI:70819"/>
    </reaction>
    <physiologicalReaction direction="left-to-right" evidence="24">
        <dbReference type="Rhea" id="RHEA:44985"/>
    </physiologicalReaction>
</comment>
<dbReference type="InterPro" id="IPR039551">
    <property type="entry name" value="Cho/carn_acyl_trans"/>
</dbReference>
<evidence type="ECO:0000256" key="5">
    <source>
        <dbReference type="ARBA" id="ARBA00011245"/>
    </source>
</evidence>
<evidence type="ECO:0000256" key="36">
    <source>
        <dbReference type="PIRSR" id="PIRSR600542-2"/>
    </source>
</evidence>
<evidence type="ECO:0000256" key="16">
    <source>
        <dbReference type="ARBA" id="ARBA00023315"/>
    </source>
</evidence>
<dbReference type="GO" id="GO:0019254">
    <property type="term" value="P:carnitine metabolic process, CoA-linked"/>
    <property type="evidence" value="ECO:0007669"/>
    <property type="project" value="TreeGrafter"/>
</dbReference>
<comment type="catalytic activity">
    <reaction evidence="25">
        <text>2-methylpropanoyl-CoA + (R)-carnitine = O-isobutanoyl-(R)-carnitine + CoA</text>
        <dbReference type="Rhea" id="RHEA:44988"/>
        <dbReference type="ChEBI" id="CHEBI:16347"/>
        <dbReference type="ChEBI" id="CHEBI:57287"/>
        <dbReference type="ChEBI" id="CHEBI:57338"/>
        <dbReference type="ChEBI" id="CHEBI:84838"/>
    </reaction>
    <physiologicalReaction direction="left-to-right" evidence="25">
        <dbReference type="Rhea" id="RHEA:44989"/>
    </physiologicalReaction>
</comment>
<evidence type="ECO:0000256" key="9">
    <source>
        <dbReference type="ARBA" id="ARBA00022824"/>
    </source>
</evidence>
<evidence type="ECO:0000256" key="27">
    <source>
        <dbReference type="ARBA" id="ARBA00052310"/>
    </source>
</evidence>
<evidence type="ECO:0000256" key="11">
    <source>
        <dbReference type="ARBA" id="ARBA00022990"/>
    </source>
</evidence>
<evidence type="ECO:0000256" key="8">
    <source>
        <dbReference type="ARBA" id="ARBA00022792"/>
    </source>
</evidence>
<evidence type="ECO:0000256" key="19">
    <source>
        <dbReference type="ARBA" id="ARBA00050851"/>
    </source>
</evidence>
<keyword evidence="7 37" id="KW-0808">Transferase</keyword>
<evidence type="ECO:0000313" key="41">
    <source>
        <dbReference type="RefSeq" id="XP_013887675.1"/>
    </source>
</evidence>
<comment type="catalytic activity">
    <reaction evidence="26">
        <text>hexanoyl-CoA + (R)-carnitine = O-hexanoyl-(R)-carnitine + CoA</text>
        <dbReference type="Rhea" id="RHEA:44972"/>
        <dbReference type="ChEBI" id="CHEBI:16347"/>
        <dbReference type="ChEBI" id="CHEBI:57287"/>
        <dbReference type="ChEBI" id="CHEBI:62620"/>
        <dbReference type="ChEBI" id="CHEBI:84834"/>
    </reaction>
    <physiologicalReaction direction="left-to-right" evidence="26">
        <dbReference type="Rhea" id="RHEA:44973"/>
    </physiologicalReaction>
</comment>
<keyword evidence="11" id="KW-0007">Acetylation</keyword>
<feature type="binding site" evidence="36">
    <location>
        <position position="566"/>
    </location>
    <ligand>
        <name>CoA</name>
        <dbReference type="ChEBI" id="CHEBI:57287"/>
    </ligand>
</feature>
<evidence type="ECO:0000256" key="31">
    <source>
        <dbReference type="ARBA" id="ARBA00066418"/>
    </source>
</evidence>
<dbReference type="STRING" id="52670.A0A2I4D610"/>
<feature type="binding site" evidence="36">
    <location>
        <position position="465"/>
    </location>
    <ligand>
        <name>(R)-carnitine</name>
        <dbReference type="ChEBI" id="CHEBI:16347"/>
    </ligand>
</feature>
<evidence type="ECO:0000256" key="4">
    <source>
        <dbReference type="ARBA" id="ARBA00005232"/>
    </source>
</evidence>
<dbReference type="FunFam" id="3.30.559.70:FF:000002">
    <property type="entry name" value="Carnitine O-acetyltransferase"/>
    <property type="match status" value="1"/>
</dbReference>
<dbReference type="Pfam" id="PF00755">
    <property type="entry name" value="Carn_acyltransf"/>
    <property type="match status" value="1"/>
</dbReference>
<comment type="catalytic activity">
    <reaction evidence="17">
        <text>decanoyl-CoA + (R)-carnitine = O-decanoyl-(R)-carnitine + CoA</text>
        <dbReference type="Rhea" id="RHEA:44828"/>
        <dbReference type="ChEBI" id="CHEBI:16347"/>
        <dbReference type="ChEBI" id="CHEBI:28717"/>
        <dbReference type="ChEBI" id="CHEBI:57287"/>
        <dbReference type="ChEBI" id="CHEBI:61430"/>
    </reaction>
    <physiologicalReaction direction="left-to-right" evidence="17">
        <dbReference type="Rhea" id="RHEA:44829"/>
    </physiologicalReaction>
</comment>
<evidence type="ECO:0000256" key="35">
    <source>
        <dbReference type="PIRSR" id="PIRSR600542-1"/>
    </source>
</evidence>
<proteinExistence type="inferred from homology"/>
<keyword evidence="6" id="KW-0813">Transport</keyword>
<evidence type="ECO:0000256" key="34">
    <source>
        <dbReference type="ARBA" id="ARBA00079830"/>
    </source>
</evidence>
<evidence type="ECO:0000256" key="22">
    <source>
        <dbReference type="ARBA" id="ARBA00051518"/>
    </source>
</evidence>
<keyword evidence="15" id="KW-0576">Peroxisome</keyword>
<sequence length="637" mass="71333">MWGICSRTLVGMAKTCGLGRPRHLVKPVSATRVAGRYLTHQRGLPALPVPPLQQTCERYITALEPILETDELTRTKELVQDFQKPGGVGERLQKGLERRAGRTENWLSQWWVQVAYLDYRMPVVVHSSPGLVLPRMNFSDKQGQIRFAAKLIAGVLDFKTMIDNETLPVEFLGGKPLCMNQYYEVFSSCRVPGLKRDSVVNHAKSSQPPKHITVVRNFQFFELNVYNRDGTPLSPDQLCLQLERICRAAQETSAEPVGLLTTLHRDVWARAYLNLVKDETNKDSVLTIQRSIFTLCLDGPGPQGSEESYHSRAAVQMLHGGGSRWNSGNRWFDKTLQFIVGEDGTCGANYEHAPAEGPPIVALIDHVVEFTKSESGPSESGPSESLPPPHKLNFKVSPETQEDLQEAERSMDRLVQDLDMKVKVFQHFGKNVPKTFKMSPDAFIQMALQLAYYRKYGRCCATYESASLRMFRLGRTDTIRSASNASASFVKAFDDPSKQNSEKVDLMQKAVNAHRWYTNMAISGQAIDRHLLGLKMEAMEEKLSVPALFTDPAHSKALHFHLSTSQVPSKTDCVMCFGPVVPDGFGVCYNPMEDHINFAVSSFNSCSHTDASQLAQALEEALLDMRRVLEHTPRSKL</sequence>
<name>A0A2I4D610_AUSLI</name>
<keyword evidence="9" id="KW-0256">Endoplasmic reticulum</keyword>
<dbReference type="GO" id="GO:0005783">
    <property type="term" value="C:endoplasmic reticulum"/>
    <property type="evidence" value="ECO:0007669"/>
    <property type="project" value="UniProtKB-SubCell"/>
</dbReference>
<comment type="subcellular location">
    <subcellularLocation>
        <location evidence="1">Endoplasmic reticulum</location>
    </subcellularLocation>
    <subcellularLocation>
        <location evidence="3">Mitochondrion inner membrane</location>
        <topology evidence="3">Peripheral membrane protein</topology>
        <orientation evidence="3">Matrix side</orientation>
    </subcellularLocation>
    <subcellularLocation>
        <location evidence="2">Peroxisome</location>
    </subcellularLocation>
</comment>
<protein>
    <recommendedName>
        <fullName evidence="33">Carnitine O-acetyltransferase</fullName>
        <ecNumber evidence="31">2.3.1.137</ecNumber>
        <ecNumber evidence="32">2.3.1.7</ecNumber>
    </recommendedName>
    <alternativeName>
        <fullName evidence="34">Carnitine acetyltransferase</fullName>
    </alternativeName>
</protein>
<dbReference type="GO" id="GO:0005743">
    <property type="term" value="C:mitochondrial inner membrane"/>
    <property type="evidence" value="ECO:0007669"/>
    <property type="project" value="UniProtKB-SubCell"/>
</dbReference>
<dbReference type="Proteomes" id="UP000192220">
    <property type="component" value="Unplaced"/>
</dbReference>
<evidence type="ECO:0000256" key="28">
    <source>
        <dbReference type="ARBA" id="ARBA00052568"/>
    </source>
</evidence>
<feature type="binding site" evidence="36">
    <location>
        <begin position="434"/>
        <end position="441"/>
    </location>
    <ligand>
        <name>CoA</name>
        <dbReference type="ChEBI" id="CHEBI:57287"/>
    </ligand>
</feature>
<dbReference type="SUPFAM" id="SSF52777">
    <property type="entry name" value="CoA-dependent acyltransferases"/>
    <property type="match status" value="2"/>
</dbReference>
<evidence type="ECO:0000313" key="40">
    <source>
        <dbReference type="Proteomes" id="UP000192220"/>
    </source>
</evidence>
<feature type="binding site" evidence="36">
    <location>
        <position position="467"/>
    </location>
    <ligand>
        <name>CoA</name>
        <dbReference type="ChEBI" id="CHEBI:57287"/>
    </ligand>
</feature>
<evidence type="ECO:0000256" key="33">
    <source>
        <dbReference type="ARBA" id="ARBA00074976"/>
    </source>
</evidence>
<evidence type="ECO:0000256" key="2">
    <source>
        <dbReference type="ARBA" id="ARBA00004275"/>
    </source>
</evidence>
<evidence type="ECO:0000256" key="10">
    <source>
        <dbReference type="ARBA" id="ARBA00022832"/>
    </source>
</evidence>
<comment type="subunit">
    <text evidence="5">Monomer.</text>
</comment>
<keyword evidence="10" id="KW-0276">Fatty acid metabolism</keyword>
<evidence type="ECO:0000256" key="23">
    <source>
        <dbReference type="ARBA" id="ARBA00051534"/>
    </source>
</evidence>
<feature type="binding site" evidence="36">
    <location>
        <position position="476"/>
    </location>
    <ligand>
        <name>(R)-carnitine</name>
        <dbReference type="ChEBI" id="CHEBI:16347"/>
    </ligand>
</feature>
<feature type="binding site" evidence="36">
    <location>
        <position position="463"/>
    </location>
    <ligand>
        <name>(R)-carnitine</name>
        <dbReference type="ChEBI" id="CHEBI:16347"/>
    </ligand>
</feature>
<evidence type="ECO:0000256" key="30">
    <source>
        <dbReference type="ARBA" id="ARBA00058613"/>
    </source>
</evidence>
<evidence type="ECO:0000256" key="20">
    <source>
        <dbReference type="ARBA" id="ARBA00050860"/>
    </source>
</evidence>
<evidence type="ECO:0000256" key="37">
    <source>
        <dbReference type="RuleBase" id="RU003801"/>
    </source>
</evidence>
<dbReference type="KEGG" id="alim:106535260"/>
<evidence type="ECO:0000256" key="12">
    <source>
        <dbReference type="ARBA" id="ARBA00023098"/>
    </source>
</evidence>
<evidence type="ECO:0000256" key="6">
    <source>
        <dbReference type="ARBA" id="ARBA00022448"/>
    </source>
</evidence>
<comment type="catalytic activity">
    <reaction evidence="23">
        <text>2,6-dimethylheptanoyl-CoA + (R)-carnitine = O-2,6-dimethylheptanoyl-(R)-carnitine + CoA</text>
        <dbReference type="Rhea" id="RHEA:45004"/>
        <dbReference type="ChEBI" id="CHEBI:16347"/>
        <dbReference type="ChEBI" id="CHEBI:57287"/>
        <dbReference type="ChEBI" id="CHEBI:84843"/>
        <dbReference type="ChEBI" id="CHEBI:84847"/>
    </reaction>
    <physiologicalReaction direction="left-to-right" evidence="23">
        <dbReference type="Rhea" id="RHEA:45005"/>
    </physiologicalReaction>
</comment>
<dbReference type="GO" id="GO:0005777">
    <property type="term" value="C:peroxisome"/>
    <property type="evidence" value="ECO:0007669"/>
    <property type="project" value="UniProtKB-SubCell"/>
</dbReference>
<comment type="catalytic activity">
    <reaction evidence="20">
        <text>3-hydroxybutanoyl-CoA + (R)-carnitine = O-3-hydroxybutanoyl-(R)-carnitine + CoA</text>
        <dbReference type="Rhea" id="RHEA:45000"/>
        <dbReference type="ChEBI" id="CHEBI:16347"/>
        <dbReference type="ChEBI" id="CHEBI:57287"/>
        <dbReference type="ChEBI" id="CHEBI:78611"/>
        <dbReference type="ChEBI" id="CHEBI:84842"/>
    </reaction>
    <physiologicalReaction direction="left-to-right" evidence="20">
        <dbReference type="Rhea" id="RHEA:45001"/>
    </physiologicalReaction>
</comment>
<evidence type="ECO:0000259" key="39">
    <source>
        <dbReference type="Pfam" id="PF00755"/>
    </source>
</evidence>
<organism evidence="40 41">
    <name type="scientific">Austrofundulus limnaeus</name>
    <name type="common">Annual killifish</name>
    <dbReference type="NCBI Taxonomy" id="52670"/>
    <lineage>
        <taxon>Eukaryota</taxon>
        <taxon>Metazoa</taxon>
        <taxon>Chordata</taxon>
        <taxon>Craniata</taxon>
        <taxon>Vertebrata</taxon>
        <taxon>Euteleostomi</taxon>
        <taxon>Actinopterygii</taxon>
        <taxon>Neopterygii</taxon>
        <taxon>Teleostei</taxon>
        <taxon>Neoteleostei</taxon>
        <taxon>Acanthomorphata</taxon>
        <taxon>Ovalentaria</taxon>
        <taxon>Atherinomorphae</taxon>
        <taxon>Cyprinodontiformes</taxon>
        <taxon>Rivulidae</taxon>
        <taxon>Austrofundulus</taxon>
    </lineage>
</organism>
<feature type="domain" description="Choline/carnitine acyltransferase" evidence="39">
    <location>
        <begin position="47"/>
        <end position="620"/>
    </location>
</feature>
<dbReference type="InterPro" id="IPR042231">
    <property type="entry name" value="Cho/carn_acyl_trans_2"/>
</dbReference>
<evidence type="ECO:0000256" key="14">
    <source>
        <dbReference type="ARBA" id="ARBA00023136"/>
    </source>
</evidence>
<feature type="binding site" evidence="36">
    <location>
        <position position="430"/>
    </location>
    <ligand>
        <name>CoA</name>
        <dbReference type="ChEBI" id="CHEBI:57287"/>
    </ligand>
</feature>
<evidence type="ECO:0000256" key="18">
    <source>
        <dbReference type="ARBA" id="ARBA00050207"/>
    </source>
</evidence>
<feature type="active site" description="Proton acceptor" evidence="35">
    <location>
        <position position="352"/>
    </location>
</feature>
<dbReference type="RefSeq" id="XP_013887675.1">
    <property type="nucleotide sequence ID" value="XM_014032221.1"/>
</dbReference>
<dbReference type="GeneID" id="106535260"/>
<gene>
    <name evidence="41" type="primary">LOC106535260</name>
</gene>
<dbReference type="InterPro" id="IPR000542">
    <property type="entry name" value="Carn_acyl_trans"/>
</dbReference>
<dbReference type="EC" id="2.3.1.137" evidence="31"/>
<comment type="catalytic activity">
    <reaction evidence="21">
        <text>4,8-dimethylnonanoyl-CoA + (R)-carnitine = O-4,8-dimethylnonanoyl-(R)-carnitine + CoA</text>
        <dbReference type="Rhea" id="RHEA:44860"/>
        <dbReference type="ChEBI" id="CHEBI:16347"/>
        <dbReference type="ChEBI" id="CHEBI:57287"/>
        <dbReference type="ChEBI" id="CHEBI:77061"/>
        <dbReference type="ChEBI" id="CHEBI:84654"/>
    </reaction>
    <physiologicalReaction direction="left-to-right" evidence="21">
        <dbReference type="Rhea" id="RHEA:44861"/>
    </physiologicalReaction>
</comment>
<keyword evidence="13" id="KW-0496">Mitochondrion</keyword>
<evidence type="ECO:0000256" key="24">
    <source>
        <dbReference type="ARBA" id="ARBA00051554"/>
    </source>
</evidence>
<evidence type="ECO:0000256" key="15">
    <source>
        <dbReference type="ARBA" id="ARBA00023140"/>
    </source>
</evidence>
<evidence type="ECO:0000256" key="3">
    <source>
        <dbReference type="ARBA" id="ARBA00004443"/>
    </source>
</evidence>
<feature type="compositionally biased region" description="Low complexity" evidence="38">
    <location>
        <begin position="373"/>
        <end position="384"/>
    </location>
</feature>
<feature type="binding site" evidence="36">
    <location>
        <position position="515"/>
    </location>
    <ligand>
        <name>CoA</name>
        <dbReference type="ChEBI" id="CHEBI:57287"/>
    </ligand>
</feature>
<comment type="catalytic activity">
    <reaction evidence="18">
        <text>2-methylbutanoyl-CoA + (R)-carnitine = O-2-methylbutanoyl-(R)-carnitine + CoA</text>
        <dbReference type="Rhea" id="RHEA:44992"/>
        <dbReference type="ChEBI" id="CHEBI:16347"/>
        <dbReference type="ChEBI" id="CHEBI:57287"/>
        <dbReference type="ChEBI" id="CHEBI:57336"/>
        <dbReference type="ChEBI" id="CHEBI:84840"/>
    </reaction>
    <physiologicalReaction direction="left-to-right" evidence="18">
        <dbReference type="Rhea" id="RHEA:44993"/>
    </physiologicalReaction>
</comment>
<dbReference type="AlphaFoldDB" id="A0A2I4D610"/>
<comment type="catalytic activity">
    <reaction evidence="27">
        <text>(R)-carnitine + acetyl-CoA = O-acetyl-(R)-carnitine + CoA</text>
        <dbReference type="Rhea" id="RHEA:21136"/>
        <dbReference type="ChEBI" id="CHEBI:16347"/>
        <dbReference type="ChEBI" id="CHEBI:57287"/>
        <dbReference type="ChEBI" id="CHEBI:57288"/>
        <dbReference type="ChEBI" id="CHEBI:57589"/>
        <dbReference type="EC" id="2.3.1.7"/>
    </reaction>
    <physiologicalReaction direction="left-to-right" evidence="27">
        <dbReference type="Rhea" id="RHEA:21137"/>
    </physiologicalReaction>
</comment>
<dbReference type="GO" id="GO:0008458">
    <property type="term" value="F:carnitine O-octanoyltransferase activity"/>
    <property type="evidence" value="ECO:0007669"/>
    <property type="project" value="UniProtKB-EC"/>
</dbReference>
<keyword evidence="8" id="KW-0999">Mitochondrion inner membrane</keyword>
<dbReference type="Gene3D" id="3.30.559.10">
    <property type="entry name" value="Chloramphenicol acetyltransferase-like domain"/>
    <property type="match status" value="1"/>
</dbReference>
<comment type="catalytic activity">
    <reaction evidence="29">
        <text>propanoyl-CoA + (R)-carnitine = O-propanoyl-(R)-carnitine + CoA</text>
        <dbReference type="Rhea" id="RHEA:44976"/>
        <dbReference type="ChEBI" id="CHEBI:16347"/>
        <dbReference type="ChEBI" id="CHEBI:53210"/>
        <dbReference type="ChEBI" id="CHEBI:57287"/>
        <dbReference type="ChEBI" id="CHEBI:57392"/>
    </reaction>
    <physiologicalReaction direction="left-to-right" evidence="29">
        <dbReference type="Rhea" id="RHEA:44977"/>
    </physiologicalReaction>
</comment>
<reference evidence="41" key="1">
    <citation type="submission" date="2025-08" db="UniProtKB">
        <authorList>
            <consortium name="RefSeq"/>
        </authorList>
    </citation>
    <scope>IDENTIFICATION</scope>
    <source>
        <strain evidence="41">Quisiro</strain>
        <tissue evidence="41">Liver</tissue>
    </source>
</reference>
<comment type="catalytic activity">
    <reaction evidence="22">
        <text>octanoyl-CoA + (R)-carnitine = O-octanoyl-(R)-carnitine + CoA</text>
        <dbReference type="Rhea" id="RHEA:17177"/>
        <dbReference type="ChEBI" id="CHEBI:16347"/>
        <dbReference type="ChEBI" id="CHEBI:18102"/>
        <dbReference type="ChEBI" id="CHEBI:57287"/>
        <dbReference type="ChEBI" id="CHEBI:57386"/>
        <dbReference type="EC" id="2.3.1.137"/>
    </reaction>
    <physiologicalReaction direction="left-to-right" evidence="22">
        <dbReference type="Rhea" id="RHEA:17178"/>
    </physiologicalReaction>
</comment>
<dbReference type="InParanoid" id="A0A2I4D610"/>